<dbReference type="SUPFAM" id="SSF50242">
    <property type="entry name" value="TIMP-like"/>
    <property type="match status" value="1"/>
</dbReference>
<dbReference type="Proteomes" id="UP000798808">
    <property type="component" value="Unassembled WGS sequence"/>
</dbReference>
<gene>
    <name evidence="2" type="ORF">E1163_04930</name>
</gene>
<comment type="caution">
    <text evidence="2">The sequence shown here is derived from an EMBL/GenBank/DDBJ whole genome shotgun (WGS) entry which is preliminary data.</text>
</comment>
<dbReference type="EMBL" id="SMLW01000392">
    <property type="protein sequence ID" value="MTI24283.1"/>
    <property type="molecule type" value="Genomic_DNA"/>
</dbReference>
<evidence type="ECO:0000313" key="2">
    <source>
        <dbReference type="EMBL" id="MTI24283.1"/>
    </source>
</evidence>
<proteinExistence type="predicted"/>
<dbReference type="Gene3D" id="2.40.50.120">
    <property type="match status" value="1"/>
</dbReference>
<keyword evidence="1" id="KW-0732">Signal</keyword>
<dbReference type="PROSITE" id="PS51257">
    <property type="entry name" value="PROKAR_LIPOPROTEIN"/>
    <property type="match status" value="1"/>
</dbReference>
<feature type="chain" id="PRO_5045735111" description="Tissue inhibitor of metalloproteinase" evidence="1">
    <location>
        <begin position="20"/>
        <end position="195"/>
    </location>
</feature>
<keyword evidence="3" id="KW-1185">Reference proteome</keyword>
<organism evidence="2 3">
    <name type="scientific">Fulvivirga kasyanovii</name>
    <dbReference type="NCBI Taxonomy" id="396812"/>
    <lineage>
        <taxon>Bacteria</taxon>
        <taxon>Pseudomonadati</taxon>
        <taxon>Bacteroidota</taxon>
        <taxon>Cytophagia</taxon>
        <taxon>Cytophagales</taxon>
        <taxon>Fulvivirgaceae</taxon>
        <taxon>Fulvivirga</taxon>
    </lineage>
</organism>
<reference evidence="2 3" key="1">
    <citation type="submission" date="2019-02" db="EMBL/GenBank/DDBJ databases">
        <authorList>
            <person name="Goldberg S.R."/>
            <person name="Haltli B.A."/>
            <person name="Correa H."/>
            <person name="Russell K.G."/>
        </authorList>
    </citation>
    <scope>NUCLEOTIDE SEQUENCE [LARGE SCALE GENOMIC DNA]</scope>
    <source>
        <strain evidence="2 3">JCM 16186</strain>
    </source>
</reference>
<evidence type="ECO:0000256" key="1">
    <source>
        <dbReference type="SAM" id="SignalP"/>
    </source>
</evidence>
<evidence type="ECO:0000313" key="3">
    <source>
        <dbReference type="Proteomes" id="UP000798808"/>
    </source>
</evidence>
<accession>A0ABW9RJT8</accession>
<dbReference type="RefSeq" id="WP_155170118.1">
    <property type="nucleotide sequence ID" value="NZ_BAAAFL010000053.1"/>
</dbReference>
<dbReference type="InterPro" id="IPR008993">
    <property type="entry name" value="TIMP-like_OB-fold"/>
</dbReference>
<name>A0ABW9RJT8_9BACT</name>
<evidence type="ECO:0008006" key="4">
    <source>
        <dbReference type="Google" id="ProtNLM"/>
    </source>
</evidence>
<feature type="signal peptide" evidence="1">
    <location>
        <begin position="1"/>
        <end position="19"/>
    </location>
</feature>
<protein>
    <recommendedName>
        <fullName evidence="4">Tissue inhibitor of metalloproteinase</fullName>
    </recommendedName>
</protein>
<sequence>MKLKILLTCLLLTFGYAGQACKCGGPGSVEESYGYAGVVVHGIVESKSLISFEETLSPDKVDEVKRSLSMHQEFFEACLVYEVRLRVIESYKNEVDKVVTIFTTNRGASCGFRFQLGQEYIVYANEKVNLHSFFFTEKGDNIQRQNTYWTNRCTRTAEFSEREACALEEIKKENYELSLPDVLNPYHQTSLVVMP</sequence>